<dbReference type="InterPro" id="IPR016039">
    <property type="entry name" value="Thiolase-like"/>
</dbReference>
<dbReference type="Gene3D" id="3.40.366.10">
    <property type="entry name" value="Malonyl-Coenzyme A Acyl Carrier Protein, domain 2"/>
    <property type="match status" value="1"/>
</dbReference>
<dbReference type="InterPro" id="IPR030918">
    <property type="entry name" value="PT_fungal_PKS"/>
</dbReference>
<feature type="region of interest" description="N-terminal hotdog fold" evidence="4">
    <location>
        <begin position="831"/>
        <end position="959"/>
    </location>
</feature>
<dbReference type="Proteomes" id="UP001161017">
    <property type="component" value="Unassembled WGS sequence"/>
</dbReference>
<dbReference type="Pfam" id="PF00698">
    <property type="entry name" value="Acyl_transf_1"/>
    <property type="match status" value="1"/>
</dbReference>
<dbReference type="SUPFAM" id="SSF53474">
    <property type="entry name" value="alpha/beta-Hydrolases"/>
    <property type="match status" value="1"/>
</dbReference>
<organism evidence="9 10">
    <name type="scientific">Ramalina farinacea</name>
    <dbReference type="NCBI Taxonomy" id="258253"/>
    <lineage>
        <taxon>Eukaryota</taxon>
        <taxon>Fungi</taxon>
        <taxon>Dikarya</taxon>
        <taxon>Ascomycota</taxon>
        <taxon>Pezizomycotina</taxon>
        <taxon>Lecanoromycetes</taxon>
        <taxon>OSLEUM clade</taxon>
        <taxon>Lecanoromycetidae</taxon>
        <taxon>Lecanorales</taxon>
        <taxon>Lecanorineae</taxon>
        <taxon>Ramalinaceae</taxon>
        <taxon>Ramalina</taxon>
    </lineage>
</organism>
<evidence type="ECO:0000313" key="10">
    <source>
        <dbReference type="Proteomes" id="UP001161017"/>
    </source>
</evidence>
<gene>
    <name evidence="9" type="ORF">OHK93_000899</name>
</gene>
<keyword evidence="10" id="KW-1185">Reference proteome</keyword>
<dbReference type="Gene3D" id="3.10.129.110">
    <property type="entry name" value="Polyketide synthase dehydratase"/>
    <property type="match status" value="1"/>
</dbReference>
<dbReference type="SUPFAM" id="SSF53901">
    <property type="entry name" value="Thiolase-like"/>
    <property type="match status" value="1"/>
</dbReference>
<feature type="active site" description="Proton donor; for dehydratase activity" evidence="4">
    <location>
        <position position="1045"/>
    </location>
</feature>
<dbReference type="InterPro" id="IPR049900">
    <property type="entry name" value="PKS_mFAS_DH"/>
</dbReference>
<evidence type="ECO:0000256" key="5">
    <source>
        <dbReference type="SAM" id="MobiDB-lite"/>
    </source>
</evidence>
<dbReference type="InterPro" id="IPR014030">
    <property type="entry name" value="Ketoacyl_synth_N"/>
</dbReference>
<dbReference type="Gene3D" id="1.10.1200.10">
    <property type="entry name" value="ACP-like"/>
    <property type="match status" value="1"/>
</dbReference>
<dbReference type="PROSITE" id="PS50075">
    <property type="entry name" value="CARRIER"/>
    <property type="match status" value="1"/>
</dbReference>
<dbReference type="InterPro" id="IPR001031">
    <property type="entry name" value="Thioesterase"/>
</dbReference>
<dbReference type="InterPro" id="IPR016035">
    <property type="entry name" value="Acyl_Trfase/lysoPLipase"/>
</dbReference>
<dbReference type="InterPro" id="IPR042104">
    <property type="entry name" value="PKS_dehydratase_sf"/>
</dbReference>
<dbReference type="InterPro" id="IPR050091">
    <property type="entry name" value="PKS_NRPS_Biosynth_Enz"/>
</dbReference>
<evidence type="ECO:0000256" key="4">
    <source>
        <dbReference type="PROSITE-ProRule" id="PRU01363"/>
    </source>
</evidence>
<keyword evidence="2" id="KW-0597">Phosphoprotein</keyword>
<comment type="caution">
    <text evidence="9">The sequence shown here is derived from an EMBL/GenBank/DDBJ whole genome shotgun (WGS) entry which is preliminary data.</text>
</comment>
<dbReference type="Pfam" id="PF00109">
    <property type="entry name" value="ketoacyl-synt"/>
    <property type="match status" value="1"/>
</dbReference>
<dbReference type="InterPro" id="IPR014043">
    <property type="entry name" value="Acyl_transferase_dom"/>
</dbReference>
<dbReference type="InterPro" id="IPR036736">
    <property type="entry name" value="ACP-like_sf"/>
</dbReference>
<dbReference type="SMART" id="SM00825">
    <property type="entry name" value="PKS_KS"/>
    <property type="match status" value="1"/>
</dbReference>
<dbReference type="SMART" id="SM00827">
    <property type="entry name" value="PKS_AT"/>
    <property type="match status" value="1"/>
</dbReference>
<feature type="region of interest" description="Disordered" evidence="5">
    <location>
        <begin position="1157"/>
        <end position="1179"/>
    </location>
</feature>
<dbReference type="Gene3D" id="3.40.50.1820">
    <property type="entry name" value="alpha/beta hydrolase"/>
    <property type="match status" value="1"/>
</dbReference>
<dbReference type="EMBL" id="JAPUFD010000010">
    <property type="protein sequence ID" value="MDI1489701.1"/>
    <property type="molecule type" value="Genomic_DNA"/>
</dbReference>
<feature type="region of interest" description="C-terminal hotdog fold" evidence="4">
    <location>
        <begin position="986"/>
        <end position="1132"/>
    </location>
</feature>
<feature type="active site" description="Proton acceptor; for dehydratase activity" evidence="4">
    <location>
        <position position="863"/>
    </location>
</feature>
<dbReference type="PROSITE" id="PS52019">
    <property type="entry name" value="PKS_MFAS_DH"/>
    <property type="match status" value="1"/>
</dbReference>
<dbReference type="GO" id="GO:0044550">
    <property type="term" value="P:secondary metabolite biosynthetic process"/>
    <property type="evidence" value="ECO:0007669"/>
    <property type="project" value="TreeGrafter"/>
</dbReference>
<dbReference type="InterPro" id="IPR020841">
    <property type="entry name" value="PKS_Beta-ketoAc_synthase_dom"/>
</dbReference>
<dbReference type="PROSITE" id="PS00606">
    <property type="entry name" value="KS3_1"/>
    <property type="match status" value="1"/>
</dbReference>
<dbReference type="InterPro" id="IPR009081">
    <property type="entry name" value="PP-bd_ACP"/>
</dbReference>
<evidence type="ECO:0000256" key="1">
    <source>
        <dbReference type="ARBA" id="ARBA00022450"/>
    </source>
</evidence>
<evidence type="ECO:0000259" key="8">
    <source>
        <dbReference type="PROSITE" id="PS52019"/>
    </source>
</evidence>
<dbReference type="Pfam" id="PF00550">
    <property type="entry name" value="PP-binding"/>
    <property type="match status" value="1"/>
</dbReference>
<evidence type="ECO:0000259" key="6">
    <source>
        <dbReference type="PROSITE" id="PS50075"/>
    </source>
</evidence>
<dbReference type="InterPro" id="IPR029058">
    <property type="entry name" value="AB_hydrolase_fold"/>
</dbReference>
<evidence type="ECO:0000313" key="9">
    <source>
        <dbReference type="EMBL" id="MDI1489701.1"/>
    </source>
</evidence>
<dbReference type="Pfam" id="PF02801">
    <property type="entry name" value="Ketoacyl-synt_C"/>
    <property type="match status" value="1"/>
</dbReference>
<keyword evidence="1" id="KW-0596">Phosphopantetheine</keyword>
<dbReference type="PANTHER" id="PTHR43775:SF37">
    <property type="entry name" value="SI:DKEY-61P9.11"/>
    <property type="match status" value="1"/>
</dbReference>
<sequence>MSAREAAQTDPMQRLMLMTAYEALEVAGYSAEDPINALFGTYYGQSSDDWREVNAGQQIDIFHITGGNRAFGPGRVSYFFGWEGPSMSVDTACSASAVSIQLACSALKSRECDVTLAGGANILTASDIFAGLSRGGFLSPTGSCKTWDAQADGYCRADAVGTLVLKRLDDAIRNNDNVLAVVRSVVTNHSAKAVSITRPHSETQEKLVHKVLRQAQTSPESVDYVEMHGTGTQAGDIAESQSVASVFAKPRSHPLYIGTAKANVGHGEAASGVTSTIKAVLMLRNGTIPRHIGIKRQRNPNLAFNCSEDIIIPLQNTPFPPKISGEKRKILINNFNATSGNTSLLLEEAPATMGKSEDPRRSQVVVFSAATSQSLTALVAKMLDFVAVSPELKVSDLAYTTTARRMHHKYRLTYVVEGRDQLKAMLATKEEPKCSPGSTPPVVFLFSGQSGPIRGAASSLLRTSATFRRRLKLIDNVCQSFNLPSVFDVLESCDETRTAAEKSARSQVALVALEIALADQWKSWGLQPAAVIGHSLGEYAALYLADVLSLADVLYLLSVRLDLLEQRLIAESHGMAVLNVSAGRAREILHGYGFHGCVVAAINSPARTVVSGPRSDLQSLDEGLRAYEPSLRVTMLKVPYAFHSAQMDHIRDDYEKAAQGVHFRKPAVPVVSTLLGSVVTTAGIFTPAYMSRQTREPVRFMDALQTCRQHLDGVPAVWLEVGPSPVCIPMVRSTLEIPTGLLMISLDPTQDSWETISGTLAKAYLAGIDIKWKSFHSEYETALNLLQLPSYCFDLKSYWLQYEGDWSVVKNQKQSTGCENSRVELLSTTVHQYEGCKPTASGNEFTFTFDLADSSLQQIAMGHLVNGSALCPSSVYADMIMTAASYCWKHLRPDQQCPSIDVANMEVLKPLIVGSQLGRIVVEDSGDQYQFRISIKSTTDFDDVCEHVRCSARFEKADSGTAVWQNNAYLYQSRVDLLLEAASRGKAHRMLKGMVYKLFSSLVDYDEDFQMIEEVILNSELKEGTALVQLRRTRGDFFCDPHWIDALAHLSGFILNGSDRTPPDLVYISHGWESMRFAKDLVADHTYRTYIRMQPAGSRGCFAGDLYIFDGDAVAGVIVGLRFQEVKRSVLTSLLPRGGQKAEPVPPTLQQIHDAHESSHANGADSVPSIIPRPLTPATSDQSADAVEIFRNVITQETGLAMSEMENQTIFVDIGIDSLLGLAVISAFQSQASIQLPLDFFQDHPRVADAIEYLEALSTSNQPASTPCSSQLQQQCTSVHIKRSSAPWAPTLFLFPDGSGSASSYVHLCNISIDSAVIAFNSPYQTDPENFTVPLEEIARLYVQTILDMKPQGSTILGGWSIGAVYAYEVFRQMLALGRKPAGLVIIDAVSPASMPPLPLHTVDILKVAGTWDSADVSEEGPTRQRRHPEEMQLHFKASIRALEAYKPPPLPHLSPKGGKQGASCRVIWARHGALQHVGPEKLQMVKSLYDEELEHANAMQEWLLFNKHDDFGSHGWNELVGGPVESTVIDGHHFSIIRPPAVENLCKEVDEALVAILKGM</sequence>
<feature type="domain" description="Ketosynthase family 3 (KS3)" evidence="7">
    <location>
        <begin position="1"/>
        <end position="348"/>
    </location>
</feature>
<dbReference type="CDD" id="cd00833">
    <property type="entry name" value="PKS"/>
    <property type="match status" value="1"/>
</dbReference>
<dbReference type="Pfam" id="PF00975">
    <property type="entry name" value="Thioesterase"/>
    <property type="match status" value="1"/>
</dbReference>
<dbReference type="SUPFAM" id="SSF47336">
    <property type="entry name" value="ACP-like"/>
    <property type="match status" value="1"/>
</dbReference>
<evidence type="ECO:0000256" key="2">
    <source>
        <dbReference type="ARBA" id="ARBA00022553"/>
    </source>
</evidence>
<dbReference type="InterPro" id="IPR001227">
    <property type="entry name" value="Ac_transferase_dom_sf"/>
</dbReference>
<dbReference type="GO" id="GO:0004312">
    <property type="term" value="F:fatty acid synthase activity"/>
    <property type="evidence" value="ECO:0007669"/>
    <property type="project" value="TreeGrafter"/>
</dbReference>
<name>A0AA43QRA4_9LECA</name>
<dbReference type="GO" id="GO:0006633">
    <property type="term" value="P:fatty acid biosynthetic process"/>
    <property type="evidence" value="ECO:0007669"/>
    <property type="project" value="InterPro"/>
</dbReference>
<dbReference type="PROSITE" id="PS00012">
    <property type="entry name" value="PHOSPHOPANTETHEINE"/>
    <property type="match status" value="1"/>
</dbReference>
<dbReference type="InterPro" id="IPR006162">
    <property type="entry name" value="Ppantetheine_attach_site"/>
</dbReference>
<dbReference type="Pfam" id="PF22621">
    <property type="entry name" value="CurL-like_PKS_C"/>
    <property type="match status" value="1"/>
</dbReference>
<protein>
    <submittedName>
        <fullName evidence="9">Type I Iterative PKS</fullName>
    </submittedName>
</protein>
<keyword evidence="3" id="KW-0808">Transferase</keyword>
<dbReference type="PROSITE" id="PS52004">
    <property type="entry name" value="KS3_2"/>
    <property type="match status" value="1"/>
</dbReference>
<evidence type="ECO:0000259" key="7">
    <source>
        <dbReference type="PROSITE" id="PS52004"/>
    </source>
</evidence>
<dbReference type="InterPro" id="IPR016036">
    <property type="entry name" value="Malonyl_transacylase_ACP-bd"/>
</dbReference>
<accession>A0AA43QRA4</accession>
<dbReference type="InterPro" id="IPR018201">
    <property type="entry name" value="Ketoacyl_synth_AS"/>
</dbReference>
<dbReference type="InterPro" id="IPR014031">
    <property type="entry name" value="Ketoacyl_synth_C"/>
</dbReference>
<reference evidence="9" key="1">
    <citation type="journal article" date="2023" name="Genome Biol. Evol.">
        <title>First Whole Genome Sequence and Flow Cytometry Genome Size Data for the Lichen-Forming Fungus Ramalina farinacea (Ascomycota).</title>
        <authorList>
            <person name="Llewellyn T."/>
            <person name="Mian S."/>
            <person name="Hill R."/>
            <person name="Leitch I.J."/>
            <person name="Gaya E."/>
        </authorList>
    </citation>
    <scope>NUCLEOTIDE SEQUENCE</scope>
    <source>
        <strain evidence="9">LIQ254RAFAR</strain>
    </source>
</reference>
<dbReference type="Gene3D" id="3.40.47.10">
    <property type="match status" value="1"/>
</dbReference>
<dbReference type="SUPFAM" id="SSF52151">
    <property type="entry name" value="FabD/lysophospholipase-like"/>
    <property type="match status" value="1"/>
</dbReference>
<feature type="domain" description="Carrier" evidence="6">
    <location>
        <begin position="1181"/>
        <end position="1258"/>
    </location>
</feature>
<feature type="domain" description="PKS/mFAS DH" evidence="8">
    <location>
        <begin position="831"/>
        <end position="1132"/>
    </location>
</feature>
<dbReference type="PANTHER" id="PTHR43775">
    <property type="entry name" value="FATTY ACID SYNTHASE"/>
    <property type="match status" value="1"/>
</dbReference>
<dbReference type="GO" id="GO:0004315">
    <property type="term" value="F:3-oxoacyl-[acyl-carrier-protein] synthase activity"/>
    <property type="evidence" value="ECO:0007669"/>
    <property type="project" value="InterPro"/>
</dbReference>
<proteinExistence type="predicted"/>
<dbReference type="Gene3D" id="3.30.70.3290">
    <property type="match status" value="1"/>
</dbReference>
<evidence type="ECO:0000256" key="3">
    <source>
        <dbReference type="ARBA" id="ARBA00022679"/>
    </source>
</evidence>
<dbReference type="NCBIfam" id="TIGR04532">
    <property type="entry name" value="PT_fungal_PKS"/>
    <property type="match status" value="1"/>
</dbReference>
<dbReference type="SUPFAM" id="SSF55048">
    <property type="entry name" value="Probable ACP-binding domain of malonyl-CoA ACP transacylase"/>
    <property type="match status" value="1"/>
</dbReference>